<accession>A0A5M9J7T9</accession>
<organism evidence="1 2">
    <name type="scientific">Monilinia fructicola</name>
    <name type="common">Brown rot fungus</name>
    <name type="synonym">Ciboria fructicola</name>
    <dbReference type="NCBI Taxonomy" id="38448"/>
    <lineage>
        <taxon>Eukaryota</taxon>
        <taxon>Fungi</taxon>
        <taxon>Dikarya</taxon>
        <taxon>Ascomycota</taxon>
        <taxon>Pezizomycotina</taxon>
        <taxon>Leotiomycetes</taxon>
        <taxon>Helotiales</taxon>
        <taxon>Sclerotiniaceae</taxon>
        <taxon>Monilinia</taxon>
    </lineage>
</organism>
<sequence length="141" mass="15680">MRQQIINNFTAETTDSVWLQRLQRLRPRQDSFLRSSLLPELELAGTKTLAHDQTNAIKFQRSPCRPAQTESALASGFPSSAPVSPQTSLLTGQATRFPWGHPGGHLECGESVKNALFEKASRRLAWSSGKKICSCSWQRVV</sequence>
<evidence type="ECO:0000313" key="1">
    <source>
        <dbReference type="EMBL" id="KAA8563949.1"/>
    </source>
</evidence>
<comment type="caution">
    <text evidence="1">The sequence shown here is derived from an EMBL/GenBank/DDBJ whole genome shotgun (WGS) entry which is preliminary data.</text>
</comment>
<reference evidence="1 2" key="1">
    <citation type="submission" date="2019-06" db="EMBL/GenBank/DDBJ databases">
        <title>Genome Sequence of the Brown Rot Fungal Pathogen Monilinia fructicola.</title>
        <authorList>
            <person name="De Miccolis Angelini R.M."/>
            <person name="Landi L."/>
            <person name="Abate D."/>
            <person name="Pollastro S."/>
            <person name="Romanazzi G."/>
            <person name="Faretra F."/>
        </authorList>
    </citation>
    <scope>NUCLEOTIDE SEQUENCE [LARGE SCALE GENOMIC DNA]</scope>
    <source>
        <strain evidence="1 2">Mfrc123</strain>
    </source>
</reference>
<name>A0A5M9J7T9_MONFR</name>
<gene>
    <name evidence="1" type="ORF">EYC84_011952</name>
</gene>
<dbReference type="EMBL" id="VICG01000016">
    <property type="protein sequence ID" value="KAA8563949.1"/>
    <property type="molecule type" value="Genomic_DNA"/>
</dbReference>
<protein>
    <submittedName>
        <fullName evidence="1">Uncharacterized protein</fullName>
    </submittedName>
</protein>
<evidence type="ECO:0000313" key="2">
    <source>
        <dbReference type="Proteomes" id="UP000322873"/>
    </source>
</evidence>
<proteinExistence type="predicted"/>
<dbReference type="AlphaFoldDB" id="A0A5M9J7T9"/>
<keyword evidence="2" id="KW-1185">Reference proteome</keyword>
<dbReference type="Proteomes" id="UP000322873">
    <property type="component" value="Unassembled WGS sequence"/>
</dbReference>